<dbReference type="UniPathway" id="UPA00251">
    <property type="reaction ID" value="UER00323"/>
</dbReference>
<feature type="binding site" evidence="16">
    <location>
        <begin position="113"/>
        <end position="114"/>
    </location>
    <ligand>
        <name>S-adenosyl-L-methionine</name>
        <dbReference type="ChEBI" id="CHEBI:59789"/>
        <label>2</label>
    </ligand>
</feature>
<feature type="binding site" evidence="17">
    <location>
        <position position="65"/>
    </location>
    <ligand>
        <name>[4Fe-4S] cluster</name>
        <dbReference type="ChEBI" id="CHEBI:49883"/>
        <note>4Fe-4S-S-AdoMet</note>
    </ligand>
</feature>
<evidence type="ECO:0000256" key="9">
    <source>
        <dbReference type="ARBA" id="ARBA00023002"/>
    </source>
</evidence>
<organism evidence="19 20">
    <name type="scientific">Winogradskyella ouciana</name>
    <dbReference type="NCBI Taxonomy" id="2608631"/>
    <lineage>
        <taxon>Bacteria</taxon>
        <taxon>Pseudomonadati</taxon>
        <taxon>Bacteroidota</taxon>
        <taxon>Flavobacteriia</taxon>
        <taxon>Flavobacteriales</taxon>
        <taxon>Flavobacteriaceae</taxon>
        <taxon>Winogradskyella</taxon>
    </lineage>
</organism>
<dbReference type="GO" id="GO:0051539">
    <property type="term" value="F:4 iron, 4 sulfur cluster binding"/>
    <property type="evidence" value="ECO:0007669"/>
    <property type="project" value="UniProtKB-KW"/>
</dbReference>
<feature type="binding site" evidence="16">
    <location>
        <begin position="67"/>
        <end position="69"/>
    </location>
    <ligand>
        <name>S-adenosyl-L-methionine</name>
        <dbReference type="ChEBI" id="CHEBI:59789"/>
        <label>2</label>
    </ligand>
</feature>
<dbReference type="AlphaFoldDB" id="A0A7K1GG15"/>
<evidence type="ECO:0000259" key="18">
    <source>
        <dbReference type="PROSITE" id="PS51918"/>
    </source>
</evidence>
<dbReference type="SMART" id="SM00729">
    <property type="entry name" value="Elp3"/>
    <property type="match status" value="1"/>
</dbReference>
<dbReference type="GO" id="GO:0004109">
    <property type="term" value="F:coproporphyrinogen oxidase activity"/>
    <property type="evidence" value="ECO:0007669"/>
    <property type="project" value="InterPro"/>
</dbReference>
<dbReference type="SUPFAM" id="SSF102114">
    <property type="entry name" value="Radical SAM enzymes"/>
    <property type="match status" value="1"/>
</dbReference>
<evidence type="ECO:0000256" key="11">
    <source>
        <dbReference type="ARBA" id="ARBA00023014"/>
    </source>
</evidence>
<keyword evidence="9 15" id="KW-0560">Oxidoreductase</keyword>
<keyword evidence="7 15" id="KW-0949">S-adenosyl-L-methionine</keyword>
<feature type="binding site" evidence="16">
    <location>
        <position position="172"/>
    </location>
    <ligand>
        <name>S-adenosyl-L-methionine</name>
        <dbReference type="ChEBI" id="CHEBI:59789"/>
        <label>2</label>
    </ligand>
</feature>
<dbReference type="SFLD" id="SFLDG01065">
    <property type="entry name" value="anaerobic_coproporphyrinogen-I"/>
    <property type="match status" value="1"/>
</dbReference>
<dbReference type="CDD" id="cd01335">
    <property type="entry name" value="Radical_SAM"/>
    <property type="match status" value="1"/>
</dbReference>
<sequence length="454" mass="52291">MCNALVNKYNVAGPRYTSYPTVPYWDIDSFSLHQWKDSLKRSFDESNTAEGLSLYIHLPFCESLCTFCGCHKRITKRHDVESPYIKAVLNEWELYLNLLGAKPVIKELHVGGGTPTFFSPENLRFLISELLKTATLAEAYEFSFEGHPNNTTVEHLQVLYDLGFRRVSFGVQDYNLKVQKAINRIQPFENVKRVTDLARKIGYTSVGHDIIFGLPFQTEIDVIETISKTETLMPDRIAFYSYAHVPWIKGNGQRGFKDEDLPSGESKRQQYETGKLLLEKIGYTEIGMDHFALKSDSLYKAMETETLHRNFMGYTASKTQAMIGLGVSSISDSWYGFAQNVKSIEEYYHLVSQGIIPVYRGHILNVEDLKIRKHILNLMCNFNTSWQNAELDFEELPDVLIKLKEFEQDNLLEFLNKEITVTEKGKPFIRNICMAFDLLLQRKKPETQLFSMTI</sequence>
<keyword evidence="11 15" id="KW-0411">Iron-sulfur</keyword>
<dbReference type="InterPro" id="IPR058240">
    <property type="entry name" value="rSAM_sf"/>
</dbReference>
<dbReference type="GO" id="GO:0006782">
    <property type="term" value="P:protoporphyrinogen IX biosynthetic process"/>
    <property type="evidence" value="ECO:0007669"/>
    <property type="project" value="UniProtKB-UniPathway"/>
</dbReference>
<dbReference type="InterPro" id="IPR004558">
    <property type="entry name" value="Coprogen_oxidase_HemN"/>
</dbReference>
<evidence type="ECO:0000256" key="13">
    <source>
        <dbReference type="ARBA" id="ARBA00024295"/>
    </source>
</evidence>
<evidence type="ECO:0000256" key="1">
    <source>
        <dbReference type="ARBA" id="ARBA00004496"/>
    </source>
</evidence>
<dbReference type="NCBIfam" id="TIGR00538">
    <property type="entry name" value="hemN"/>
    <property type="match status" value="1"/>
</dbReference>
<evidence type="ECO:0000256" key="2">
    <source>
        <dbReference type="ARBA" id="ARBA00004785"/>
    </source>
</evidence>
<dbReference type="Gene3D" id="1.10.10.920">
    <property type="match status" value="1"/>
</dbReference>
<evidence type="ECO:0000256" key="8">
    <source>
        <dbReference type="ARBA" id="ARBA00022723"/>
    </source>
</evidence>
<dbReference type="GO" id="GO:0046872">
    <property type="term" value="F:metal ion binding"/>
    <property type="evidence" value="ECO:0007669"/>
    <property type="project" value="UniProtKB-KW"/>
</dbReference>
<comment type="catalytic activity">
    <reaction evidence="14 15">
        <text>coproporphyrinogen III + 2 S-adenosyl-L-methionine = protoporphyrinogen IX + 2 5'-deoxyadenosine + 2 L-methionine + 2 CO2</text>
        <dbReference type="Rhea" id="RHEA:15425"/>
        <dbReference type="ChEBI" id="CHEBI:16526"/>
        <dbReference type="ChEBI" id="CHEBI:17319"/>
        <dbReference type="ChEBI" id="CHEBI:57307"/>
        <dbReference type="ChEBI" id="CHEBI:57309"/>
        <dbReference type="ChEBI" id="CHEBI:57844"/>
        <dbReference type="ChEBI" id="CHEBI:59789"/>
        <dbReference type="EC" id="1.3.98.3"/>
    </reaction>
</comment>
<feature type="binding site" evidence="16">
    <location>
        <position position="55"/>
    </location>
    <ligand>
        <name>S-adenosyl-L-methionine</name>
        <dbReference type="ChEBI" id="CHEBI:59789"/>
        <label>1</label>
    </ligand>
</feature>
<proteinExistence type="inferred from homology"/>
<keyword evidence="10 15" id="KW-0408">Iron</keyword>
<evidence type="ECO:0000256" key="12">
    <source>
        <dbReference type="ARBA" id="ARBA00023244"/>
    </source>
</evidence>
<feature type="binding site" evidence="16">
    <location>
        <position position="112"/>
    </location>
    <ligand>
        <name>S-adenosyl-L-methionine</name>
        <dbReference type="ChEBI" id="CHEBI:59789"/>
        <label>1</label>
    </ligand>
</feature>
<comment type="caution">
    <text evidence="19">The sequence shown here is derived from an EMBL/GenBank/DDBJ whole genome shotgun (WGS) entry which is preliminary data.</text>
</comment>
<dbReference type="PANTHER" id="PTHR13932:SF6">
    <property type="entry name" value="OXYGEN-INDEPENDENT COPROPORPHYRINOGEN III OXIDASE"/>
    <property type="match status" value="1"/>
</dbReference>
<dbReference type="Pfam" id="PF04055">
    <property type="entry name" value="Radical_SAM"/>
    <property type="match status" value="1"/>
</dbReference>
<comment type="pathway">
    <text evidence="2 15">Porphyrin-containing compound metabolism; protoporphyrin-IX biosynthesis; protoporphyrinogen-IX from coproporphyrinogen-III (AdoMet route): step 1/1.</text>
</comment>
<evidence type="ECO:0000256" key="16">
    <source>
        <dbReference type="PIRSR" id="PIRSR000167-1"/>
    </source>
</evidence>
<evidence type="ECO:0000313" key="19">
    <source>
        <dbReference type="EMBL" id="MTE27424.1"/>
    </source>
</evidence>
<dbReference type="EC" id="1.3.98.3" evidence="15"/>
<keyword evidence="12 15" id="KW-0627">Porphyrin biosynthesis</keyword>
<feature type="binding site" evidence="16">
    <location>
        <position position="145"/>
    </location>
    <ligand>
        <name>S-adenosyl-L-methionine</name>
        <dbReference type="ChEBI" id="CHEBI:59789"/>
        <label>1</label>
    </ligand>
</feature>
<keyword evidence="20" id="KW-1185">Reference proteome</keyword>
<dbReference type="InterPro" id="IPR023404">
    <property type="entry name" value="rSAM_horseshoe"/>
</dbReference>
<comment type="subunit">
    <text evidence="4">Monomer.</text>
</comment>
<feature type="binding site" evidence="16">
    <location>
        <position position="243"/>
    </location>
    <ligand>
        <name>S-adenosyl-L-methionine</name>
        <dbReference type="ChEBI" id="CHEBI:59789"/>
        <label>2</label>
    </ligand>
</feature>
<name>A0A7K1GG15_9FLAO</name>
<evidence type="ECO:0000313" key="20">
    <source>
        <dbReference type="Proteomes" id="UP000447545"/>
    </source>
</evidence>
<evidence type="ECO:0000256" key="17">
    <source>
        <dbReference type="PIRSR" id="PIRSR000167-2"/>
    </source>
</evidence>
<evidence type="ECO:0000256" key="5">
    <source>
        <dbReference type="ARBA" id="ARBA00022485"/>
    </source>
</evidence>
<keyword evidence="8 15" id="KW-0479">Metal-binding</keyword>
<dbReference type="InterPro" id="IPR006638">
    <property type="entry name" value="Elp3/MiaA/NifB-like_rSAM"/>
</dbReference>
<comment type="function">
    <text evidence="13">Involved in the heme biosynthesis. Catalyzes the anaerobic oxidative decarboxylation of propionate groups of rings A and B of coproporphyrinogen III to yield the vinyl groups in protoporphyrinogen IX.</text>
</comment>
<accession>A0A7K1GG15</accession>
<keyword evidence="5 15" id="KW-0004">4Fe-4S</keyword>
<evidence type="ECO:0000256" key="7">
    <source>
        <dbReference type="ARBA" id="ARBA00022691"/>
    </source>
</evidence>
<dbReference type="PANTHER" id="PTHR13932">
    <property type="entry name" value="COPROPORPHYRINIGEN III OXIDASE"/>
    <property type="match status" value="1"/>
</dbReference>
<feature type="binding site" evidence="16">
    <location>
        <position position="184"/>
    </location>
    <ligand>
        <name>S-adenosyl-L-methionine</name>
        <dbReference type="ChEBI" id="CHEBI:59789"/>
        <label>2</label>
    </ligand>
</feature>
<feature type="binding site" evidence="17">
    <location>
        <position position="68"/>
    </location>
    <ligand>
        <name>[4Fe-4S] cluster</name>
        <dbReference type="ChEBI" id="CHEBI:49883"/>
        <note>4Fe-4S-S-AdoMet</note>
    </ligand>
</feature>
<gene>
    <name evidence="19" type="primary">hemN</name>
    <name evidence="19" type="ORF">F1003_10830</name>
</gene>
<reference evidence="19 20" key="1">
    <citation type="submission" date="2019-11" db="EMBL/GenBank/DDBJ databases">
        <title>Winogradskyella ouciana sp. nov., isolated from the hadal seawater of the Mariana Trench.</title>
        <authorList>
            <person name="Liu R."/>
        </authorList>
    </citation>
    <scope>NUCLEOTIDE SEQUENCE [LARGE SCALE GENOMIC DNA]</scope>
    <source>
        <strain evidence="19 20">ZXX205</strain>
    </source>
</reference>
<comment type="subcellular location">
    <subcellularLocation>
        <location evidence="1 15">Cytoplasm</location>
    </subcellularLocation>
</comment>
<protein>
    <recommendedName>
        <fullName evidence="15">Coproporphyrinogen-III oxidase</fullName>
        <ecNumber evidence="15">1.3.98.3</ecNumber>
    </recommendedName>
</protein>
<evidence type="ECO:0000256" key="6">
    <source>
        <dbReference type="ARBA" id="ARBA00022490"/>
    </source>
</evidence>
<dbReference type="Proteomes" id="UP000447545">
    <property type="component" value="Unassembled WGS sequence"/>
</dbReference>
<keyword evidence="6 15" id="KW-0963">Cytoplasm</keyword>
<evidence type="ECO:0000256" key="15">
    <source>
        <dbReference type="PIRNR" id="PIRNR000167"/>
    </source>
</evidence>
<evidence type="ECO:0000256" key="3">
    <source>
        <dbReference type="ARBA" id="ARBA00005493"/>
    </source>
</evidence>
<feature type="binding site" evidence="16">
    <location>
        <position position="209"/>
    </location>
    <ligand>
        <name>S-adenosyl-L-methionine</name>
        <dbReference type="ChEBI" id="CHEBI:59789"/>
        <label>2</label>
    </ligand>
</feature>
<evidence type="ECO:0000256" key="14">
    <source>
        <dbReference type="ARBA" id="ARBA00048321"/>
    </source>
</evidence>
<dbReference type="EMBL" id="WJYA01000006">
    <property type="protein sequence ID" value="MTE27424.1"/>
    <property type="molecule type" value="Genomic_DNA"/>
</dbReference>
<evidence type="ECO:0000256" key="10">
    <source>
        <dbReference type="ARBA" id="ARBA00023004"/>
    </source>
</evidence>
<dbReference type="GO" id="GO:0051989">
    <property type="term" value="F:coproporphyrinogen dehydrogenase activity"/>
    <property type="evidence" value="ECO:0007669"/>
    <property type="project" value="UniProtKB-EC"/>
</dbReference>
<comment type="cofactor">
    <cofactor evidence="15 17">
        <name>[4Fe-4S] cluster</name>
        <dbReference type="ChEBI" id="CHEBI:49883"/>
    </cofactor>
    <text evidence="15 17">Binds 1 [4Fe-4S] cluster. The cluster is coordinated with 3 cysteines and an exchangeable S-adenosyl-L-methionine.</text>
</comment>
<dbReference type="Gene3D" id="3.80.30.20">
    <property type="entry name" value="tm_1862 like domain"/>
    <property type="match status" value="1"/>
</dbReference>
<dbReference type="InterPro" id="IPR007197">
    <property type="entry name" value="rSAM"/>
</dbReference>
<feature type="binding site" evidence="17">
    <location>
        <position position="61"/>
    </location>
    <ligand>
        <name>[4Fe-4S] cluster</name>
        <dbReference type="ChEBI" id="CHEBI:49883"/>
        <note>4Fe-4S-S-AdoMet</note>
    </ligand>
</feature>
<comment type="similarity">
    <text evidence="3 15">Belongs to the anaerobic coproporphyrinogen-III oxidase family.</text>
</comment>
<dbReference type="InterPro" id="IPR034505">
    <property type="entry name" value="Coproporphyrinogen-III_oxidase"/>
</dbReference>
<dbReference type="PIRSF" id="PIRSF000167">
    <property type="entry name" value="HemN"/>
    <property type="match status" value="1"/>
</dbReference>
<evidence type="ECO:0000256" key="4">
    <source>
        <dbReference type="ARBA" id="ARBA00011245"/>
    </source>
</evidence>
<feature type="binding site" evidence="16">
    <location>
        <position position="330"/>
    </location>
    <ligand>
        <name>S-adenosyl-L-methionine</name>
        <dbReference type="ChEBI" id="CHEBI:59789"/>
        <label>1</label>
    </ligand>
</feature>
<feature type="domain" description="Radical SAM core" evidence="18">
    <location>
        <begin position="46"/>
        <end position="284"/>
    </location>
</feature>
<dbReference type="GO" id="GO:0005737">
    <property type="term" value="C:cytoplasm"/>
    <property type="evidence" value="ECO:0007669"/>
    <property type="project" value="UniProtKB-SubCell"/>
</dbReference>
<dbReference type="PROSITE" id="PS51918">
    <property type="entry name" value="RADICAL_SAM"/>
    <property type="match status" value="1"/>
</dbReference>
<dbReference type="RefSeq" id="WP_155089442.1">
    <property type="nucleotide sequence ID" value="NZ_WJYA01000006.1"/>
</dbReference>
<dbReference type="SFLD" id="SFLDS00029">
    <property type="entry name" value="Radical_SAM"/>
    <property type="match status" value="1"/>
</dbReference>